<dbReference type="NCBIfam" id="TIGR00787">
    <property type="entry name" value="dctP"/>
    <property type="match status" value="1"/>
</dbReference>
<keyword evidence="4" id="KW-1185">Reference proteome</keyword>
<organism evidence="3 4">
    <name type="scientific">Aureimonas glaciei</name>
    <dbReference type="NCBI Taxonomy" id="1776957"/>
    <lineage>
        <taxon>Bacteria</taxon>
        <taxon>Pseudomonadati</taxon>
        <taxon>Pseudomonadota</taxon>
        <taxon>Alphaproteobacteria</taxon>
        <taxon>Hyphomicrobiales</taxon>
        <taxon>Aurantimonadaceae</taxon>
        <taxon>Aureimonas</taxon>
    </lineage>
</organism>
<dbReference type="Gene3D" id="3.40.190.170">
    <property type="entry name" value="Bacterial extracellular solute-binding protein, family 7"/>
    <property type="match status" value="1"/>
</dbReference>
<dbReference type="NCBIfam" id="NF037995">
    <property type="entry name" value="TRAP_S1"/>
    <property type="match status" value="1"/>
</dbReference>
<dbReference type="InterPro" id="IPR018389">
    <property type="entry name" value="DctP_fam"/>
</dbReference>
<reference evidence="3" key="2">
    <citation type="submission" date="2020-09" db="EMBL/GenBank/DDBJ databases">
        <authorList>
            <person name="Sun Q."/>
            <person name="Zhou Y."/>
        </authorList>
    </citation>
    <scope>NUCLEOTIDE SEQUENCE</scope>
    <source>
        <strain evidence="3">CGMCC 1.15493</strain>
    </source>
</reference>
<evidence type="ECO:0000313" key="3">
    <source>
        <dbReference type="EMBL" id="GGD42700.1"/>
    </source>
</evidence>
<dbReference type="GO" id="GO:0055085">
    <property type="term" value="P:transmembrane transport"/>
    <property type="evidence" value="ECO:0007669"/>
    <property type="project" value="InterPro"/>
</dbReference>
<dbReference type="EMBL" id="BMJJ01000021">
    <property type="protein sequence ID" value="GGD42700.1"/>
    <property type="molecule type" value="Genomic_DNA"/>
</dbReference>
<dbReference type="CDD" id="cd13603">
    <property type="entry name" value="PBP2_TRAP_Siap_TeaA_like"/>
    <property type="match status" value="1"/>
</dbReference>
<dbReference type="Pfam" id="PF03480">
    <property type="entry name" value="DctP"/>
    <property type="match status" value="1"/>
</dbReference>
<feature type="signal peptide" evidence="2">
    <location>
        <begin position="1"/>
        <end position="22"/>
    </location>
</feature>
<dbReference type="RefSeq" id="WP_188855335.1">
    <property type="nucleotide sequence ID" value="NZ_BMJJ01000021.1"/>
</dbReference>
<name>A0A916YF24_9HYPH</name>
<dbReference type="Proteomes" id="UP000613160">
    <property type="component" value="Unassembled WGS sequence"/>
</dbReference>
<sequence>MSIKSIIAVSAMLAAMPGTASALDINLGHTLTVDSHYQAAAQKFKEVVEAGSKGEITVSIFPQSQLGGEVKMIQGARTGTIGAFITAAPPVENTVPQFAVFSLPYLFDSVEQANGVLQSEVGRSFLDKLPAAGLIGLDFFSVFERSVGGNRAIDKVEDMRGMKIRVLQGPGFIQTYDALGAQATPMAYSEVFVALQNGVVDGLETSPEQAIQDKFSEIIKNFSLTKIHLMPSLLVMSKPIFDQLTPEQQALVRDASHQAVQVSIDTYAKTRADALVEMKNLGIAINEPDLEAFKKTAREQWPALLASVPDGQANLDLIQAANAK</sequence>
<keyword evidence="1 2" id="KW-0732">Signal</keyword>
<dbReference type="PANTHER" id="PTHR33376:SF2">
    <property type="entry name" value="DICARBOXYLATE-BINDING PERIPLASMIC PROTEIN"/>
    <property type="match status" value="1"/>
</dbReference>
<reference evidence="3" key="1">
    <citation type="journal article" date="2014" name="Int. J. Syst. Evol. Microbiol.">
        <title>Complete genome sequence of Corynebacterium casei LMG S-19264T (=DSM 44701T), isolated from a smear-ripened cheese.</title>
        <authorList>
            <consortium name="US DOE Joint Genome Institute (JGI-PGF)"/>
            <person name="Walter F."/>
            <person name="Albersmeier A."/>
            <person name="Kalinowski J."/>
            <person name="Ruckert C."/>
        </authorList>
    </citation>
    <scope>NUCLEOTIDE SEQUENCE</scope>
    <source>
        <strain evidence="3">CGMCC 1.15493</strain>
    </source>
</reference>
<dbReference type="PANTHER" id="PTHR33376">
    <property type="match status" value="1"/>
</dbReference>
<evidence type="ECO:0000313" key="4">
    <source>
        <dbReference type="Proteomes" id="UP000613160"/>
    </source>
</evidence>
<comment type="caution">
    <text evidence="3">The sequence shown here is derived from an EMBL/GenBank/DDBJ whole genome shotgun (WGS) entry which is preliminary data.</text>
</comment>
<gene>
    <name evidence="3" type="ORF">GCM10011335_51770</name>
</gene>
<evidence type="ECO:0000256" key="1">
    <source>
        <dbReference type="ARBA" id="ARBA00022729"/>
    </source>
</evidence>
<proteinExistence type="predicted"/>
<dbReference type="AlphaFoldDB" id="A0A916YF24"/>
<accession>A0A916YF24</accession>
<dbReference type="InterPro" id="IPR004682">
    <property type="entry name" value="TRAP_DctP"/>
</dbReference>
<protein>
    <submittedName>
        <fullName evidence="3">C4-dicarboxylate ABC transporter substrate-binding protein</fullName>
    </submittedName>
</protein>
<dbReference type="PIRSF" id="PIRSF006470">
    <property type="entry name" value="DctB"/>
    <property type="match status" value="1"/>
</dbReference>
<dbReference type="GO" id="GO:0030288">
    <property type="term" value="C:outer membrane-bounded periplasmic space"/>
    <property type="evidence" value="ECO:0007669"/>
    <property type="project" value="InterPro"/>
</dbReference>
<evidence type="ECO:0000256" key="2">
    <source>
        <dbReference type="SAM" id="SignalP"/>
    </source>
</evidence>
<dbReference type="GO" id="GO:0030246">
    <property type="term" value="F:carbohydrate binding"/>
    <property type="evidence" value="ECO:0007669"/>
    <property type="project" value="TreeGrafter"/>
</dbReference>
<dbReference type="InterPro" id="IPR038404">
    <property type="entry name" value="TRAP_DctP_sf"/>
</dbReference>
<feature type="chain" id="PRO_5036848891" evidence="2">
    <location>
        <begin position="23"/>
        <end position="324"/>
    </location>
</feature>